<proteinExistence type="predicted"/>
<dbReference type="EMBL" id="JACIBU010000001">
    <property type="protein sequence ID" value="MBB3674385.1"/>
    <property type="molecule type" value="Genomic_DNA"/>
</dbReference>
<dbReference type="InterPro" id="IPR003959">
    <property type="entry name" value="ATPase_AAA_core"/>
</dbReference>
<protein>
    <submittedName>
        <fullName evidence="3">Uncharacterized protein</fullName>
    </submittedName>
</protein>
<dbReference type="InterPro" id="IPR045969">
    <property type="entry name" value="DUF5925"/>
</dbReference>
<name>A0A839XUW1_9ACTN</name>
<reference evidence="3 4" key="1">
    <citation type="submission" date="2020-08" db="EMBL/GenBank/DDBJ databases">
        <title>Sequencing the genomes of 1000 actinobacteria strains.</title>
        <authorList>
            <person name="Klenk H.-P."/>
        </authorList>
    </citation>
    <scope>NUCLEOTIDE SEQUENCE [LARGE SCALE GENOMIC DNA]</scope>
    <source>
        <strain evidence="3 4">DSM 16678</strain>
    </source>
</reference>
<dbReference type="Proteomes" id="UP000580718">
    <property type="component" value="Unassembled WGS sequence"/>
</dbReference>
<organism evidence="3 4">
    <name type="scientific">Modestobacter versicolor</name>
    <dbReference type="NCBI Taxonomy" id="429133"/>
    <lineage>
        <taxon>Bacteria</taxon>
        <taxon>Bacillati</taxon>
        <taxon>Actinomycetota</taxon>
        <taxon>Actinomycetes</taxon>
        <taxon>Geodermatophilales</taxon>
        <taxon>Geodermatophilaceae</taxon>
        <taxon>Modestobacter</taxon>
    </lineage>
</organism>
<evidence type="ECO:0000313" key="4">
    <source>
        <dbReference type="Proteomes" id="UP000580718"/>
    </source>
</evidence>
<dbReference type="AlphaFoldDB" id="A0A839XUW1"/>
<dbReference type="SUPFAM" id="SSF52540">
    <property type="entry name" value="P-loop containing nucleoside triphosphate hydrolases"/>
    <property type="match status" value="1"/>
</dbReference>
<dbReference type="RefSeq" id="WP_258372681.1">
    <property type="nucleotide sequence ID" value="NZ_JACIBU010000001.1"/>
</dbReference>
<dbReference type="GO" id="GO:0016887">
    <property type="term" value="F:ATP hydrolysis activity"/>
    <property type="evidence" value="ECO:0007669"/>
    <property type="project" value="InterPro"/>
</dbReference>
<accession>A0A839XUW1</accession>
<feature type="domain" description="DUF5925" evidence="2">
    <location>
        <begin position="16"/>
        <end position="167"/>
    </location>
</feature>
<comment type="caution">
    <text evidence="3">The sequence shown here is derived from an EMBL/GenBank/DDBJ whole genome shotgun (WGS) entry which is preliminary data.</text>
</comment>
<evidence type="ECO:0000259" key="2">
    <source>
        <dbReference type="Pfam" id="PF19347"/>
    </source>
</evidence>
<dbReference type="InterPro" id="IPR027417">
    <property type="entry name" value="P-loop_NTPase"/>
</dbReference>
<dbReference type="Gene3D" id="3.40.50.300">
    <property type="entry name" value="P-loop containing nucleotide triphosphate hydrolases"/>
    <property type="match status" value="1"/>
</dbReference>
<dbReference type="Pfam" id="PF00004">
    <property type="entry name" value="AAA"/>
    <property type="match status" value="1"/>
</dbReference>
<feature type="domain" description="ATPase AAA-type core" evidence="1">
    <location>
        <begin position="179"/>
        <end position="310"/>
    </location>
</feature>
<dbReference type="Pfam" id="PF19347">
    <property type="entry name" value="DUF5925"/>
    <property type="match status" value="1"/>
</dbReference>
<evidence type="ECO:0000313" key="3">
    <source>
        <dbReference type="EMBL" id="MBB3674385.1"/>
    </source>
</evidence>
<gene>
    <name evidence="3" type="ORF">FHX36_000120</name>
</gene>
<sequence>MTPAPDGVVPSLSLNDVEDISDAVLLQAQWNGAMPYHRAAEVPGAIEDLGSLLPAGARVRLDQRAEKWRAVLADVGGGIVHISVRWGISNVSVVGPDLAEVEATLVQVVGAARAAVAVPDGSVRMRFWSGSGDHPVESSRTVAAPGWAAVQANYTGETAAGLAPLMRLSDVRGRSGRLVLWHGAPGTGKTTAVRALSRQWSDWCETHYVTDPEQLFANPQYLLEVAGGDEDEAPARTRPWRLVVAEDCDEYLRTDAKARAGASLGRLLNLCDGILGHGLQVLVLLTTNEDVGSLHPAITRPGRCLSAVEFSPLSQAEAQVWLGPDSPAPAGRLTLAELYALREERSLPGGRSVHEVGGYL</sequence>
<evidence type="ECO:0000259" key="1">
    <source>
        <dbReference type="Pfam" id="PF00004"/>
    </source>
</evidence>
<dbReference type="GO" id="GO:0005524">
    <property type="term" value="F:ATP binding"/>
    <property type="evidence" value="ECO:0007669"/>
    <property type="project" value="InterPro"/>
</dbReference>